<dbReference type="SMART" id="SM00271">
    <property type="entry name" value="DnaJ"/>
    <property type="match status" value="1"/>
</dbReference>
<dbReference type="PRINTS" id="PR00625">
    <property type="entry name" value="JDOMAIN"/>
</dbReference>
<dbReference type="SMART" id="SM00028">
    <property type="entry name" value="TPR"/>
    <property type="match status" value="7"/>
</dbReference>
<dbReference type="EMBL" id="RRYP01007811">
    <property type="protein sequence ID" value="TNV80216.1"/>
    <property type="molecule type" value="Genomic_DNA"/>
</dbReference>
<dbReference type="SUPFAM" id="SSF48452">
    <property type="entry name" value="TPR-like"/>
    <property type="match status" value="3"/>
</dbReference>
<dbReference type="OrthoDB" id="765884at2759"/>
<feature type="repeat" description="TPR" evidence="3">
    <location>
        <begin position="327"/>
        <end position="360"/>
    </location>
</feature>
<proteinExistence type="predicted"/>
<protein>
    <recommendedName>
        <fullName evidence="4">J domain-containing protein</fullName>
    </recommendedName>
</protein>
<feature type="domain" description="J" evidence="4">
    <location>
        <begin position="381"/>
        <end position="451"/>
    </location>
</feature>
<dbReference type="InterPro" id="IPR001623">
    <property type="entry name" value="DnaJ_domain"/>
</dbReference>
<dbReference type="CDD" id="cd06257">
    <property type="entry name" value="DnaJ"/>
    <property type="match status" value="1"/>
</dbReference>
<comment type="caution">
    <text evidence="5">The sequence shown here is derived from an EMBL/GenBank/DDBJ whole genome shotgun (WGS) entry which is preliminary data.</text>
</comment>
<dbReference type="PROSITE" id="PS50005">
    <property type="entry name" value="TPR"/>
    <property type="match status" value="3"/>
</dbReference>
<organism evidence="5 6">
    <name type="scientific">Halteria grandinella</name>
    <dbReference type="NCBI Taxonomy" id="5974"/>
    <lineage>
        <taxon>Eukaryota</taxon>
        <taxon>Sar</taxon>
        <taxon>Alveolata</taxon>
        <taxon>Ciliophora</taxon>
        <taxon>Intramacronucleata</taxon>
        <taxon>Spirotrichea</taxon>
        <taxon>Stichotrichia</taxon>
        <taxon>Sporadotrichida</taxon>
        <taxon>Halteriidae</taxon>
        <taxon>Halteria</taxon>
    </lineage>
</organism>
<evidence type="ECO:0000313" key="6">
    <source>
        <dbReference type="Proteomes" id="UP000785679"/>
    </source>
</evidence>
<accession>A0A8J8NU85</accession>
<dbReference type="Pfam" id="PF00226">
    <property type="entry name" value="DnaJ"/>
    <property type="match status" value="1"/>
</dbReference>
<dbReference type="PANTHER" id="PTHR45188">
    <property type="entry name" value="DNAJ PROTEIN P58IPK HOMOLOG"/>
    <property type="match status" value="1"/>
</dbReference>
<name>A0A8J8NU85_HALGN</name>
<dbReference type="PANTHER" id="PTHR45188:SF2">
    <property type="entry name" value="DNAJ HOMOLOG SUBFAMILY C MEMBER 7"/>
    <property type="match status" value="1"/>
</dbReference>
<evidence type="ECO:0000313" key="5">
    <source>
        <dbReference type="EMBL" id="TNV80216.1"/>
    </source>
</evidence>
<keyword evidence="2 3" id="KW-0802">TPR repeat</keyword>
<evidence type="ECO:0000256" key="1">
    <source>
        <dbReference type="ARBA" id="ARBA00022737"/>
    </source>
</evidence>
<dbReference type="Pfam" id="PF13181">
    <property type="entry name" value="TPR_8"/>
    <property type="match status" value="3"/>
</dbReference>
<keyword evidence="6" id="KW-1185">Reference proteome</keyword>
<dbReference type="InterPro" id="IPR036869">
    <property type="entry name" value="J_dom_sf"/>
</dbReference>
<dbReference type="Gene3D" id="1.10.287.110">
    <property type="entry name" value="DnaJ domain"/>
    <property type="match status" value="1"/>
</dbReference>
<evidence type="ECO:0000256" key="3">
    <source>
        <dbReference type="PROSITE-ProRule" id="PRU00339"/>
    </source>
</evidence>
<dbReference type="Gene3D" id="1.25.40.10">
    <property type="entry name" value="Tetratricopeptide repeat domain"/>
    <property type="match status" value="1"/>
</dbReference>
<evidence type="ECO:0000256" key="2">
    <source>
        <dbReference type="ARBA" id="ARBA00022803"/>
    </source>
</evidence>
<keyword evidence="1" id="KW-0677">Repeat</keyword>
<dbReference type="SUPFAM" id="SSF46565">
    <property type="entry name" value="Chaperone J-domain"/>
    <property type="match status" value="1"/>
</dbReference>
<dbReference type="Proteomes" id="UP000785679">
    <property type="component" value="Unassembled WGS sequence"/>
</dbReference>
<dbReference type="AlphaFoldDB" id="A0A8J8NU85"/>
<feature type="repeat" description="TPR" evidence="3">
    <location>
        <begin position="30"/>
        <end position="63"/>
    </location>
</feature>
<reference evidence="5" key="1">
    <citation type="submission" date="2019-06" db="EMBL/GenBank/DDBJ databases">
        <authorList>
            <person name="Zheng W."/>
        </authorList>
    </citation>
    <scope>NUCLEOTIDE SEQUENCE</scope>
    <source>
        <strain evidence="5">QDHG01</strain>
    </source>
</reference>
<sequence length="503" mass="56883">MADPLLENITKPKKQPLIDKSTLPNAVELAEGLKNQGNDFFKIANYDKAIILYTEALEYQKNEGILTNRAASYIQLKKYKEALFDCEQALYCNRTFVKAHQRAYKCYLSLGNLEKALDSLNQAKDLGDTTAPPQIQLVRTLIGMEDSIRQLLPAKKFSDVQVYANQLINHCTDSMKMYGYKLEAMVGLNKVGEAIEFTTKVQNQFIDNAEFLFWRGRLLVYNNNMDKGKQYIREALNKDPDNVTFQKGWRNLQKLEKVKAEGTYAFANALYPDAIAKFTECLELDPLNSSYNSSILFNRASAHLKLSQRDEALLDLSLAIGINEQYVKALLKRSELYMGMQQYQEAVHDLEKVKTIEPGTPGLKQKLNEAKLELKKSKRKDYYKILDIAKTATEEEIKKAYKRQALKWHPDKHSAGEEEQRLIADKNFKDIGEAYSVLSDPTKKQRYDDGADIEELENPGHGGGFHGGDPSEIFYMFFGGGGGGHPGFSQRGGGGGGSYSFRF</sequence>
<gene>
    <name evidence="5" type="ORF">FGO68_gene4890</name>
</gene>
<dbReference type="PROSITE" id="PS00636">
    <property type="entry name" value="DNAJ_1"/>
    <property type="match status" value="1"/>
</dbReference>
<dbReference type="InterPro" id="IPR018253">
    <property type="entry name" value="DnaJ_domain_CS"/>
</dbReference>
<evidence type="ECO:0000259" key="4">
    <source>
        <dbReference type="PROSITE" id="PS50076"/>
    </source>
</evidence>
<dbReference type="InterPro" id="IPR011990">
    <property type="entry name" value="TPR-like_helical_dom_sf"/>
</dbReference>
<dbReference type="InterPro" id="IPR019734">
    <property type="entry name" value="TPR_rpt"/>
</dbReference>
<dbReference type="PROSITE" id="PS50076">
    <property type="entry name" value="DNAJ_2"/>
    <property type="match status" value="1"/>
</dbReference>
<feature type="repeat" description="TPR" evidence="3">
    <location>
        <begin position="209"/>
        <end position="242"/>
    </location>
</feature>